<evidence type="ECO:0000313" key="3">
    <source>
        <dbReference type="Proteomes" id="UP000010809"/>
    </source>
</evidence>
<organism evidence="2 3">
    <name type="scientific">Thioalkalivibrio nitratireducens (strain DSM 14787 / UNIQEM 213 / ALEN2)</name>
    <dbReference type="NCBI Taxonomy" id="1255043"/>
    <lineage>
        <taxon>Bacteria</taxon>
        <taxon>Pseudomonadati</taxon>
        <taxon>Pseudomonadota</taxon>
        <taxon>Gammaproteobacteria</taxon>
        <taxon>Chromatiales</taxon>
        <taxon>Ectothiorhodospiraceae</taxon>
        <taxon>Thioalkalivibrio</taxon>
    </lineage>
</organism>
<feature type="compositionally biased region" description="Basic and acidic residues" evidence="1">
    <location>
        <begin position="22"/>
        <end position="37"/>
    </location>
</feature>
<dbReference type="HOGENOM" id="CLU_3349845_0_0_6"/>
<evidence type="ECO:0000256" key="1">
    <source>
        <dbReference type="SAM" id="MobiDB-lite"/>
    </source>
</evidence>
<keyword evidence="3" id="KW-1185">Reference proteome</keyword>
<dbReference type="AlphaFoldDB" id="L0E175"/>
<name>L0E175_THIND</name>
<evidence type="ECO:0000313" key="2">
    <source>
        <dbReference type="EMBL" id="AGA34371.1"/>
    </source>
</evidence>
<dbReference type="STRING" id="1255043.TVNIR_2733"/>
<reference evidence="2" key="1">
    <citation type="submission" date="2015-12" db="EMBL/GenBank/DDBJ databases">
        <authorList>
            <person name="Tikhonova T.V."/>
            <person name="Pavlov A.R."/>
            <person name="Beletsky A.V."/>
            <person name="Mardanov A.V."/>
            <person name="Sorokin D.Y."/>
            <person name="Ravin N.V."/>
            <person name="Popov V.O."/>
        </authorList>
    </citation>
    <scope>NUCLEOTIDE SEQUENCE</scope>
    <source>
        <strain evidence="2">DSM 14787</strain>
    </source>
</reference>
<dbReference type="KEGG" id="tni:TVNIR_2733"/>
<feature type="compositionally biased region" description="Basic and acidic residues" evidence="1">
    <location>
        <begin position="1"/>
        <end position="13"/>
    </location>
</feature>
<feature type="region of interest" description="Disordered" evidence="1">
    <location>
        <begin position="1"/>
        <end position="37"/>
    </location>
</feature>
<accession>L0E175</accession>
<dbReference type="EMBL" id="CP003989">
    <property type="protein sequence ID" value="AGA34371.1"/>
    <property type="molecule type" value="Genomic_DNA"/>
</dbReference>
<proteinExistence type="predicted"/>
<sequence length="37" mass="4151">MRKPSPRDPEGGRIRTAGSARFETERANPSGERHVPF</sequence>
<protein>
    <submittedName>
        <fullName evidence="2">Uncharacterized protein</fullName>
    </submittedName>
</protein>
<gene>
    <name evidence="2" type="ordered locus">TVNIR_2733</name>
</gene>
<dbReference type="Proteomes" id="UP000010809">
    <property type="component" value="Chromosome"/>
</dbReference>